<feature type="compositionally biased region" description="Polar residues" evidence="1">
    <location>
        <begin position="1"/>
        <end position="13"/>
    </location>
</feature>
<comment type="caution">
    <text evidence="2">The sequence shown here is derived from an EMBL/GenBank/DDBJ whole genome shotgun (WGS) entry which is preliminary data.</text>
</comment>
<accession>A0AAW2IY94</accession>
<dbReference type="EMBL" id="JACGWK010001501">
    <property type="protein sequence ID" value="KAL0287120.1"/>
    <property type="molecule type" value="Genomic_DNA"/>
</dbReference>
<feature type="region of interest" description="Disordered" evidence="1">
    <location>
        <begin position="1"/>
        <end position="66"/>
    </location>
</feature>
<protein>
    <submittedName>
        <fullName evidence="2">Uncharacterized protein</fullName>
    </submittedName>
</protein>
<name>A0AAW2IY94_9LAMI</name>
<evidence type="ECO:0000313" key="2">
    <source>
        <dbReference type="EMBL" id="KAL0287120.1"/>
    </source>
</evidence>
<reference evidence="2" key="1">
    <citation type="submission" date="2020-06" db="EMBL/GenBank/DDBJ databases">
        <authorList>
            <person name="Li T."/>
            <person name="Hu X."/>
            <person name="Zhang T."/>
            <person name="Song X."/>
            <person name="Zhang H."/>
            <person name="Dai N."/>
            <person name="Sheng W."/>
            <person name="Hou X."/>
            <person name="Wei L."/>
        </authorList>
    </citation>
    <scope>NUCLEOTIDE SEQUENCE</scope>
    <source>
        <strain evidence="2">G01</strain>
        <tissue evidence="2">Leaf</tissue>
    </source>
</reference>
<dbReference type="AlphaFoldDB" id="A0AAW2IY94"/>
<feature type="compositionally biased region" description="Acidic residues" evidence="1">
    <location>
        <begin position="19"/>
        <end position="29"/>
    </location>
</feature>
<evidence type="ECO:0000256" key="1">
    <source>
        <dbReference type="SAM" id="MobiDB-lite"/>
    </source>
</evidence>
<reference evidence="2" key="2">
    <citation type="journal article" date="2024" name="Plant">
        <title>Genomic evolution and insights into agronomic trait innovations of Sesamum species.</title>
        <authorList>
            <person name="Miao H."/>
            <person name="Wang L."/>
            <person name="Qu L."/>
            <person name="Liu H."/>
            <person name="Sun Y."/>
            <person name="Le M."/>
            <person name="Wang Q."/>
            <person name="Wei S."/>
            <person name="Zheng Y."/>
            <person name="Lin W."/>
            <person name="Duan Y."/>
            <person name="Cao H."/>
            <person name="Xiong S."/>
            <person name="Wang X."/>
            <person name="Wei L."/>
            <person name="Li C."/>
            <person name="Ma Q."/>
            <person name="Ju M."/>
            <person name="Zhao R."/>
            <person name="Li G."/>
            <person name="Mu C."/>
            <person name="Tian Q."/>
            <person name="Mei H."/>
            <person name="Zhang T."/>
            <person name="Gao T."/>
            <person name="Zhang H."/>
        </authorList>
    </citation>
    <scope>NUCLEOTIDE SEQUENCE</scope>
    <source>
        <strain evidence="2">G01</strain>
    </source>
</reference>
<sequence length="66" mass="6725">MVAPATTDSTASKSAGIDEGWDTASDDGVADAGFAGSARGGLGGPQLWSRPRPLPRHPRPGEAEHQ</sequence>
<proteinExistence type="predicted"/>
<organism evidence="2">
    <name type="scientific">Sesamum angustifolium</name>
    <dbReference type="NCBI Taxonomy" id="2727405"/>
    <lineage>
        <taxon>Eukaryota</taxon>
        <taxon>Viridiplantae</taxon>
        <taxon>Streptophyta</taxon>
        <taxon>Embryophyta</taxon>
        <taxon>Tracheophyta</taxon>
        <taxon>Spermatophyta</taxon>
        <taxon>Magnoliopsida</taxon>
        <taxon>eudicotyledons</taxon>
        <taxon>Gunneridae</taxon>
        <taxon>Pentapetalae</taxon>
        <taxon>asterids</taxon>
        <taxon>lamiids</taxon>
        <taxon>Lamiales</taxon>
        <taxon>Pedaliaceae</taxon>
        <taxon>Sesamum</taxon>
    </lineage>
</organism>
<gene>
    <name evidence="2" type="ORF">Sangu_2706800</name>
</gene>